<feature type="transmembrane region" description="Helical" evidence="7">
    <location>
        <begin position="277"/>
        <end position="302"/>
    </location>
</feature>
<keyword evidence="6 7" id="KW-0472">Membrane</keyword>
<reference evidence="9 10" key="2">
    <citation type="journal article" date="2020" name="Microbiol. Resour. Announc.">
        <title>Antarctic desert soil bacteria exhibit high novel natural product potential, evaluated through long-read genome sequencing and comparative genomics.</title>
        <authorList>
            <person name="Benaud N."/>
            <person name="Edwards R.J."/>
            <person name="Amos T.G."/>
            <person name="D'Agostino P.M."/>
            <person name="Gutierrez-Chavez C."/>
            <person name="Montgomery K."/>
            <person name="Nicetic I."/>
            <person name="Ferrari B.C."/>
        </authorList>
    </citation>
    <scope>NUCLEOTIDE SEQUENCE [LARGE SCALE GENOMIC DNA]</scope>
    <source>
        <strain evidence="9 10">SPB151</strain>
    </source>
</reference>
<evidence type="ECO:0000256" key="2">
    <source>
        <dbReference type="ARBA" id="ARBA00022448"/>
    </source>
</evidence>
<dbReference type="PANTHER" id="PTHR30193:SF37">
    <property type="entry name" value="INNER MEMBRANE ABC TRANSPORTER PERMEASE PROTEIN YCJO"/>
    <property type="match status" value="1"/>
</dbReference>
<feature type="transmembrane region" description="Helical" evidence="7">
    <location>
        <begin position="92"/>
        <end position="113"/>
    </location>
</feature>
<feature type="transmembrane region" description="Helical" evidence="7">
    <location>
        <begin position="125"/>
        <end position="145"/>
    </location>
</feature>
<gene>
    <name evidence="9" type="ORF">F1D05_38075</name>
</gene>
<dbReference type="Pfam" id="PF00528">
    <property type="entry name" value="BPD_transp_1"/>
    <property type="match status" value="1"/>
</dbReference>
<dbReference type="RefSeq" id="WP_185445063.1">
    <property type="nucleotide sequence ID" value="NZ_CP043661.1"/>
</dbReference>
<dbReference type="Gene3D" id="1.10.3720.10">
    <property type="entry name" value="MetI-like"/>
    <property type="match status" value="1"/>
</dbReference>
<reference evidence="10" key="1">
    <citation type="submission" date="2019-09" db="EMBL/GenBank/DDBJ databases">
        <title>Antimicrobial potential of Antarctic Bacteria.</title>
        <authorList>
            <person name="Benaud N."/>
            <person name="Edwards R.J."/>
            <person name="Ferrari B.C."/>
        </authorList>
    </citation>
    <scope>NUCLEOTIDE SEQUENCE [LARGE SCALE GENOMIC DNA]</scope>
    <source>
        <strain evidence="10">SPB151</strain>
    </source>
</reference>
<organism evidence="9 10">
    <name type="scientific">Kribbella qitaiheensis</name>
    <dbReference type="NCBI Taxonomy" id="1544730"/>
    <lineage>
        <taxon>Bacteria</taxon>
        <taxon>Bacillati</taxon>
        <taxon>Actinomycetota</taxon>
        <taxon>Actinomycetes</taxon>
        <taxon>Propionibacteriales</taxon>
        <taxon>Kribbellaceae</taxon>
        <taxon>Kribbella</taxon>
    </lineage>
</organism>
<dbReference type="PROSITE" id="PS50928">
    <property type="entry name" value="ABC_TM1"/>
    <property type="match status" value="1"/>
</dbReference>
<keyword evidence="4 7" id="KW-0812">Transmembrane</keyword>
<feature type="transmembrane region" description="Helical" evidence="7">
    <location>
        <begin position="174"/>
        <end position="198"/>
    </location>
</feature>
<evidence type="ECO:0000313" key="10">
    <source>
        <dbReference type="Proteomes" id="UP000515563"/>
    </source>
</evidence>
<dbReference type="EMBL" id="CP043661">
    <property type="protein sequence ID" value="QNE22649.1"/>
    <property type="molecule type" value="Genomic_DNA"/>
</dbReference>
<dbReference type="SUPFAM" id="SSF161098">
    <property type="entry name" value="MetI-like"/>
    <property type="match status" value="1"/>
</dbReference>
<dbReference type="PANTHER" id="PTHR30193">
    <property type="entry name" value="ABC TRANSPORTER PERMEASE PROTEIN"/>
    <property type="match status" value="1"/>
</dbReference>
<dbReference type="Proteomes" id="UP000515563">
    <property type="component" value="Chromosome"/>
</dbReference>
<feature type="transmembrane region" description="Helical" evidence="7">
    <location>
        <begin position="29"/>
        <end position="55"/>
    </location>
</feature>
<evidence type="ECO:0000256" key="4">
    <source>
        <dbReference type="ARBA" id="ARBA00022692"/>
    </source>
</evidence>
<keyword evidence="3" id="KW-1003">Cell membrane</keyword>
<keyword evidence="10" id="KW-1185">Reference proteome</keyword>
<dbReference type="InterPro" id="IPR000515">
    <property type="entry name" value="MetI-like"/>
</dbReference>
<evidence type="ECO:0000256" key="5">
    <source>
        <dbReference type="ARBA" id="ARBA00022989"/>
    </source>
</evidence>
<dbReference type="InterPro" id="IPR035906">
    <property type="entry name" value="MetI-like_sf"/>
</dbReference>
<evidence type="ECO:0000256" key="7">
    <source>
        <dbReference type="RuleBase" id="RU363032"/>
    </source>
</evidence>
<accession>A0A7G6X8T4</accession>
<dbReference type="CDD" id="cd06261">
    <property type="entry name" value="TM_PBP2"/>
    <property type="match status" value="1"/>
</dbReference>
<evidence type="ECO:0000256" key="3">
    <source>
        <dbReference type="ARBA" id="ARBA00022475"/>
    </source>
</evidence>
<evidence type="ECO:0000313" key="9">
    <source>
        <dbReference type="EMBL" id="QNE22649.1"/>
    </source>
</evidence>
<keyword evidence="2 7" id="KW-0813">Transport</keyword>
<sequence length="312" mass="33548">MTNVIVKSAPAVVQRRPARSRRIPTRVGWLFIAPNLLGFLAFTLIPLVAGLAIAFTDWNVVSGLGAVHFVGLDNFAELLGDPLFWTSALRTAGYAGISVPGTMLLGLLLGLALNSDVPGRAALRAIFFIPHIVSSIAIGMVWLLLLGPENGPINRILQGLGVSSPPGWLVSEVWGLPSLVLIVTWSGVGYCAVIYVAALQSMPPSLHEAALLDGAGPFARFRTVTWRSLMPTTTFLGVTMLISHSQGFGLIAFLTQGGPGDSTTVLSYYMYEQGFQFYRFGYAAAIGIMSFLGVLVLSVVMWRFQRGRGLYT</sequence>
<dbReference type="SUPFAM" id="SSF160964">
    <property type="entry name" value="MalF N-terminal region-like"/>
    <property type="match status" value="1"/>
</dbReference>
<evidence type="ECO:0000256" key="6">
    <source>
        <dbReference type="ARBA" id="ARBA00023136"/>
    </source>
</evidence>
<evidence type="ECO:0000259" key="8">
    <source>
        <dbReference type="PROSITE" id="PS50928"/>
    </source>
</evidence>
<evidence type="ECO:0000256" key="1">
    <source>
        <dbReference type="ARBA" id="ARBA00004651"/>
    </source>
</evidence>
<dbReference type="KEGG" id="kqi:F1D05_38075"/>
<keyword evidence="5 7" id="KW-1133">Transmembrane helix</keyword>
<feature type="transmembrane region" description="Helical" evidence="7">
    <location>
        <begin position="235"/>
        <end position="257"/>
    </location>
</feature>
<dbReference type="GO" id="GO:0005886">
    <property type="term" value="C:plasma membrane"/>
    <property type="evidence" value="ECO:0007669"/>
    <property type="project" value="UniProtKB-SubCell"/>
</dbReference>
<comment type="similarity">
    <text evidence="7">Belongs to the binding-protein-dependent transport system permease family.</text>
</comment>
<protein>
    <submittedName>
        <fullName evidence="9">Sugar ABC transporter permease</fullName>
    </submittedName>
</protein>
<dbReference type="AlphaFoldDB" id="A0A7G6X8T4"/>
<proteinExistence type="inferred from homology"/>
<feature type="domain" description="ABC transmembrane type-1" evidence="8">
    <location>
        <begin position="88"/>
        <end position="301"/>
    </location>
</feature>
<dbReference type="InterPro" id="IPR051393">
    <property type="entry name" value="ABC_transporter_permease"/>
</dbReference>
<dbReference type="GO" id="GO:0055085">
    <property type="term" value="P:transmembrane transport"/>
    <property type="evidence" value="ECO:0007669"/>
    <property type="project" value="InterPro"/>
</dbReference>
<comment type="subcellular location">
    <subcellularLocation>
        <location evidence="1 7">Cell membrane</location>
        <topology evidence="1 7">Multi-pass membrane protein</topology>
    </subcellularLocation>
</comment>
<name>A0A7G6X8T4_9ACTN</name>